<reference evidence="2 3" key="1">
    <citation type="submission" date="2023-07" db="EMBL/GenBank/DDBJ databases">
        <title>Sorghum-associated microbial communities from plants grown in Nebraska, USA.</title>
        <authorList>
            <person name="Schachtman D."/>
        </authorList>
    </citation>
    <scope>NUCLEOTIDE SEQUENCE [LARGE SCALE GENOMIC DNA]</scope>
    <source>
        <strain evidence="2 3">596</strain>
    </source>
</reference>
<keyword evidence="1" id="KW-0732">Signal</keyword>
<organism evidence="2 3">
    <name type="scientific">Herbaspirillum frisingense</name>
    <dbReference type="NCBI Taxonomy" id="92645"/>
    <lineage>
        <taxon>Bacteria</taxon>
        <taxon>Pseudomonadati</taxon>
        <taxon>Pseudomonadota</taxon>
        <taxon>Betaproteobacteria</taxon>
        <taxon>Burkholderiales</taxon>
        <taxon>Oxalobacteraceae</taxon>
        <taxon>Herbaspirillum</taxon>
    </lineage>
</organism>
<dbReference type="RefSeq" id="WP_233207646.1">
    <property type="nucleotide sequence ID" value="NZ_JAVDSJ010000001.1"/>
</dbReference>
<accession>A0ABU1P9V9</accession>
<evidence type="ECO:0000256" key="1">
    <source>
        <dbReference type="SAM" id="SignalP"/>
    </source>
</evidence>
<name>A0ABU1P9V9_9BURK</name>
<dbReference type="EMBL" id="JAVDSJ010000001">
    <property type="protein sequence ID" value="MDR6582695.1"/>
    <property type="molecule type" value="Genomic_DNA"/>
</dbReference>
<proteinExistence type="predicted"/>
<sequence length="199" mass="21651">MTCCTRCTCCLNAVCRWCVPLRRSVPLALLFICMVASPAAPSLPDVVLDTCLSVDRIGHGQVGVDPIAGRVQMLEQGPLSPYRLYLPDGDNSRWRIGYASGNPGAGDYLFVNSHRGYIDRAIALGAETASTVQRPQEASFALLSHLGQRYLCLMELRGERGGRQLRAVFVGRIPFGMGGDLHLYYKLATPPPATTDPAR</sequence>
<evidence type="ECO:0000313" key="2">
    <source>
        <dbReference type="EMBL" id="MDR6582695.1"/>
    </source>
</evidence>
<feature type="chain" id="PRO_5046785252" evidence="1">
    <location>
        <begin position="40"/>
        <end position="199"/>
    </location>
</feature>
<comment type="caution">
    <text evidence="2">The sequence shown here is derived from an EMBL/GenBank/DDBJ whole genome shotgun (WGS) entry which is preliminary data.</text>
</comment>
<keyword evidence="3" id="KW-1185">Reference proteome</keyword>
<protein>
    <submittedName>
        <fullName evidence="2">Uncharacterized protein</fullName>
    </submittedName>
</protein>
<gene>
    <name evidence="2" type="ORF">J2W50_000870</name>
</gene>
<feature type="signal peptide" evidence="1">
    <location>
        <begin position="1"/>
        <end position="39"/>
    </location>
</feature>
<dbReference type="Proteomes" id="UP001260715">
    <property type="component" value="Unassembled WGS sequence"/>
</dbReference>
<evidence type="ECO:0000313" key="3">
    <source>
        <dbReference type="Proteomes" id="UP001260715"/>
    </source>
</evidence>